<evidence type="ECO:0000256" key="1">
    <source>
        <dbReference type="SAM" id="MobiDB-lite"/>
    </source>
</evidence>
<name>A0A2I0VNZ9_9ASPA</name>
<dbReference type="EMBL" id="KZ503378">
    <property type="protein sequence ID" value="PKU65136.1"/>
    <property type="molecule type" value="Genomic_DNA"/>
</dbReference>
<evidence type="ECO:0000313" key="2">
    <source>
        <dbReference type="EMBL" id="PKU65136.1"/>
    </source>
</evidence>
<proteinExistence type="predicted"/>
<reference evidence="2 3" key="1">
    <citation type="journal article" date="2016" name="Sci. Rep.">
        <title>The Dendrobium catenatum Lindl. genome sequence provides insights into polysaccharide synthase, floral development and adaptive evolution.</title>
        <authorList>
            <person name="Zhang G.Q."/>
            <person name="Xu Q."/>
            <person name="Bian C."/>
            <person name="Tsai W.C."/>
            <person name="Yeh C.M."/>
            <person name="Liu K.W."/>
            <person name="Yoshida K."/>
            <person name="Zhang L.S."/>
            <person name="Chang S.B."/>
            <person name="Chen F."/>
            <person name="Shi Y."/>
            <person name="Su Y.Y."/>
            <person name="Zhang Y.Q."/>
            <person name="Chen L.J."/>
            <person name="Yin Y."/>
            <person name="Lin M."/>
            <person name="Huang H."/>
            <person name="Deng H."/>
            <person name="Wang Z.W."/>
            <person name="Zhu S.L."/>
            <person name="Zhao X."/>
            <person name="Deng C."/>
            <person name="Niu S.C."/>
            <person name="Huang J."/>
            <person name="Wang M."/>
            <person name="Liu G.H."/>
            <person name="Yang H.J."/>
            <person name="Xiao X.J."/>
            <person name="Hsiao Y.Y."/>
            <person name="Wu W.L."/>
            <person name="Chen Y.Y."/>
            <person name="Mitsuda N."/>
            <person name="Ohme-Takagi M."/>
            <person name="Luo Y.B."/>
            <person name="Van de Peer Y."/>
            <person name="Liu Z.J."/>
        </authorList>
    </citation>
    <scope>NUCLEOTIDE SEQUENCE [LARGE SCALE GENOMIC DNA]</scope>
    <source>
        <tissue evidence="2">The whole plant</tissue>
    </source>
</reference>
<protein>
    <submittedName>
        <fullName evidence="2">Uncharacterized protein</fullName>
    </submittedName>
</protein>
<sequence>MPASEGSKRSWVLFLLLEEAKGVGFSASPELVERRFVKSSPPYCEGKRSHIPFSSSSRENLDPRFTEARDQASYLSTHLHPGYEEAKGAKEEAAPTPAPLCQHS</sequence>
<evidence type="ECO:0000313" key="3">
    <source>
        <dbReference type="Proteomes" id="UP000233837"/>
    </source>
</evidence>
<accession>A0A2I0VNZ9</accession>
<feature type="region of interest" description="Disordered" evidence="1">
    <location>
        <begin position="81"/>
        <end position="104"/>
    </location>
</feature>
<gene>
    <name evidence="2" type="ORF">MA16_Dca004752</name>
</gene>
<keyword evidence="3" id="KW-1185">Reference proteome</keyword>
<dbReference type="AlphaFoldDB" id="A0A2I0VNZ9"/>
<organism evidence="2 3">
    <name type="scientific">Dendrobium catenatum</name>
    <dbReference type="NCBI Taxonomy" id="906689"/>
    <lineage>
        <taxon>Eukaryota</taxon>
        <taxon>Viridiplantae</taxon>
        <taxon>Streptophyta</taxon>
        <taxon>Embryophyta</taxon>
        <taxon>Tracheophyta</taxon>
        <taxon>Spermatophyta</taxon>
        <taxon>Magnoliopsida</taxon>
        <taxon>Liliopsida</taxon>
        <taxon>Asparagales</taxon>
        <taxon>Orchidaceae</taxon>
        <taxon>Epidendroideae</taxon>
        <taxon>Malaxideae</taxon>
        <taxon>Dendrobiinae</taxon>
        <taxon>Dendrobium</taxon>
    </lineage>
</organism>
<feature type="compositionally biased region" description="Basic and acidic residues" evidence="1">
    <location>
        <begin position="81"/>
        <end position="93"/>
    </location>
</feature>
<reference evidence="2 3" key="2">
    <citation type="journal article" date="2017" name="Nature">
        <title>The Apostasia genome and the evolution of orchids.</title>
        <authorList>
            <person name="Zhang G.Q."/>
            <person name="Liu K.W."/>
            <person name="Li Z."/>
            <person name="Lohaus R."/>
            <person name="Hsiao Y.Y."/>
            <person name="Niu S.C."/>
            <person name="Wang J.Y."/>
            <person name="Lin Y.C."/>
            <person name="Xu Q."/>
            <person name="Chen L.J."/>
            <person name="Yoshida K."/>
            <person name="Fujiwara S."/>
            <person name="Wang Z.W."/>
            <person name="Zhang Y.Q."/>
            <person name="Mitsuda N."/>
            <person name="Wang M."/>
            <person name="Liu G.H."/>
            <person name="Pecoraro L."/>
            <person name="Huang H.X."/>
            <person name="Xiao X.J."/>
            <person name="Lin M."/>
            <person name="Wu X.Y."/>
            <person name="Wu W.L."/>
            <person name="Chen Y.Y."/>
            <person name="Chang S.B."/>
            <person name="Sakamoto S."/>
            <person name="Ohme-Takagi M."/>
            <person name="Yagi M."/>
            <person name="Zeng S.J."/>
            <person name="Shen C.Y."/>
            <person name="Yeh C.M."/>
            <person name="Luo Y.B."/>
            <person name="Tsai W.C."/>
            <person name="Van de Peer Y."/>
            <person name="Liu Z.J."/>
        </authorList>
    </citation>
    <scope>NUCLEOTIDE SEQUENCE [LARGE SCALE GENOMIC DNA]</scope>
    <source>
        <tissue evidence="2">The whole plant</tissue>
    </source>
</reference>
<dbReference type="Proteomes" id="UP000233837">
    <property type="component" value="Unassembled WGS sequence"/>
</dbReference>